<evidence type="ECO:0000313" key="1">
    <source>
        <dbReference type="EMBL" id="KAJ3559465.1"/>
    </source>
</evidence>
<keyword evidence="2" id="KW-1185">Reference proteome</keyword>
<reference evidence="1" key="1">
    <citation type="submission" date="2022-07" db="EMBL/GenBank/DDBJ databases">
        <title>Genome Sequence of Phlebia brevispora.</title>
        <authorList>
            <person name="Buettner E."/>
        </authorList>
    </citation>
    <scope>NUCLEOTIDE SEQUENCE</scope>
    <source>
        <strain evidence="1">MPL23</strain>
    </source>
</reference>
<proteinExistence type="predicted"/>
<name>A0ACC1TEB8_9APHY</name>
<dbReference type="EMBL" id="JANHOG010000024">
    <property type="protein sequence ID" value="KAJ3559465.1"/>
    <property type="molecule type" value="Genomic_DNA"/>
</dbReference>
<evidence type="ECO:0000313" key="2">
    <source>
        <dbReference type="Proteomes" id="UP001148662"/>
    </source>
</evidence>
<protein>
    <submittedName>
        <fullName evidence="1">Uncharacterized protein</fullName>
    </submittedName>
</protein>
<dbReference type="Proteomes" id="UP001148662">
    <property type="component" value="Unassembled WGS sequence"/>
</dbReference>
<accession>A0ACC1TEB8</accession>
<sequence>MKFALTSLVVLAAGLNLVTAQEYQCCVWGPPTACEITGALAARAPEPSLHLGPGSECCCSPLADINKKAKRWQALPELPSASKLTVYLAPIAILGQGLGSFLS</sequence>
<organism evidence="1 2">
    <name type="scientific">Phlebia brevispora</name>
    <dbReference type="NCBI Taxonomy" id="194682"/>
    <lineage>
        <taxon>Eukaryota</taxon>
        <taxon>Fungi</taxon>
        <taxon>Dikarya</taxon>
        <taxon>Basidiomycota</taxon>
        <taxon>Agaricomycotina</taxon>
        <taxon>Agaricomycetes</taxon>
        <taxon>Polyporales</taxon>
        <taxon>Meruliaceae</taxon>
        <taxon>Phlebia</taxon>
    </lineage>
</organism>
<comment type="caution">
    <text evidence="1">The sequence shown here is derived from an EMBL/GenBank/DDBJ whole genome shotgun (WGS) entry which is preliminary data.</text>
</comment>
<gene>
    <name evidence="1" type="ORF">NM688_g330</name>
</gene>